<name>A0AAE1VYD9_9LAMI</name>
<dbReference type="AlphaFoldDB" id="A0AAE1VYD9"/>
<gene>
    <name evidence="1" type="ORF">Sango_2938900</name>
</gene>
<sequence>MEDVIEGGPWLYLGQPIVLQKWEPGKVLRKLKHTEVPVWIKLRHLPMELWTTEGLSTVASGIGRPLYPDAITRACTRLDFARVCVMLNVSSKLPKHVVIMMPNELGGESACKVDVEYEWLPPKCTGCSSLGPTTKECPLSKPTKPVVSIYVRKSIPITPVAPKLKMKEHVQAAPVPENIHPRLRWTGLARRCRGMAGIRQLIEQDGEFKYHWRCQELNLFQLSFADDLLLLCKADIVNHCFRRLTAASKDGKESNLHLMAGPTYQICFDLLRGNSASGYPKLAWEAVCRPIEEGGLGIKDILALIHALMSKHLWAVIKQDRTSLWVDWIIQVRLRDCSSWTVNENKGAWGWRKMLSLRHYLMSHIHYRVGNGDSVSLWHDPSHPLGPLISRFPRGPQINHGFTILKGLAFCGRMEYLRHMITFSFHALFPPLLCHYLTADPTSMAPTGLATWNAMQGASNSVVDHPRLWAGLLWRRLDRGSSVSL</sequence>
<evidence type="ECO:0000313" key="1">
    <source>
        <dbReference type="EMBL" id="KAK4381746.1"/>
    </source>
</evidence>
<comment type="caution">
    <text evidence="1">The sequence shown here is derived from an EMBL/GenBank/DDBJ whole genome shotgun (WGS) entry which is preliminary data.</text>
</comment>
<evidence type="ECO:0000313" key="2">
    <source>
        <dbReference type="Proteomes" id="UP001289374"/>
    </source>
</evidence>
<dbReference type="InterPro" id="IPR040256">
    <property type="entry name" value="At4g02000-like"/>
</dbReference>
<keyword evidence="2" id="KW-1185">Reference proteome</keyword>
<organism evidence="1 2">
    <name type="scientific">Sesamum angolense</name>
    <dbReference type="NCBI Taxonomy" id="2727404"/>
    <lineage>
        <taxon>Eukaryota</taxon>
        <taxon>Viridiplantae</taxon>
        <taxon>Streptophyta</taxon>
        <taxon>Embryophyta</taxon>
        <taxon>Tracheophyta</taxon>
        <taxon>Spermatophyta</taxon>
        <taxon>Magnoliopsida</taxon>
        <taxon>eudicotyledons</taxon>
        <taxon>Gunneridae</taxon>
        <taxon>Pentapetalae</taxon>
        <taxon>asterids</taxon>
        <taxon>lamiids</taxon>
        <taxon>Lamiales</taxon>
        <taxon>Pedaliaceae</taxon>
        <taxon>Sesamum</taxon>
    </lineage>
</organism>
<dbReference type="Proteomes" id="UP001289374">
    <property type="component" value="Unassembled WGS sequence"/>
</dbReference>
<reference evidence="1" key="2">
    <citation type="journal article" date="2024" name="Plant">
        <title>Genomic evolution and insights into agronomic trait innovations of Sesamum species.</title>
        <authorList>
            <person name="Miao H."/>
            <person name="Wang L."/>
            <person name="Qu L."/>
            <person name="Liu H."/>
            <person name="Sun Y."/>
            <person name="Le M."/>
            <person name="Wang Q."/>
            <person name="Wei S."/>
            <person name="Zheng Y."/>
            <person name="Lin W."/>
            <person name="Duan Y."/>
            <person name="Cao H."/>
            <person name="Xiong S."/>
            <person name="Wang X."/>
            <person name="Wei L."/>
            <person name="Li C."/>
            <person name="Ma Q."/>
            <person name="Ju M."/>
            <person name="Zhao R."/>
            <person name="Li G."/>
            <person name="Mu C."/>
            <person name="Tian Q."/>
            <person name="Mei H."/>
            <person name="Zhang T."/>
            <person name="Gao T."/>
            <person name="Zhang H."/>
        </authorList>
    </citation>
    <scope>NUCLEOTIDE SEQUENCE</scope>
    <source>
        <strain evidence="1">K16</strain>
    </source>
</reference>
<evidence type="ECO:0008006" key="3">
    <source>
        <dbReference type="Google" id="ProtNLM"/>
    </source>
</evidence>
<reference evidence="1" key="1">
    <citation type="submission" date="2020-06" db="EMBL/GenBank/DDBJ databases">
        <authorList>
            <person name="Li T."/>
            <person name="Hu X."/>
            <person name="Zhang T."/>
            <person name="Song X."/>
            <person name="Zhang H."/>
            <person name="Dai N."/>
            <person name="Sheng W."/>
            <person name="Hou X."/>
            <person name="Wei L."/>
        </authorList>
    </citation>
    <scope>NUCLEOTIDE SEQUENCE</scope>
    <source>
        <strain evidence="1">K16</strain>
        <tissue evidence="1">Leaf</tissue>
    </source>
</reference>
<dbReference type="PANTHER" id="PTHR31286:SF180">
    <property type="entry name" value="OS10G0362600 PROTEIN"/>
    <property type="match status" value="1"/>
</dbReference>
<dbReference type="PANTHER" id="PTHR31286">
    <property type="entry name" value="GLYCINE-RICH CELL WALL STRUCTURAL PROTEIN 1.8-LIKE"/>
    <property type="match status" value="1"/>
</dbReference>
<proteinExistence type="predicted"/>
<dbReference type="EMBL" id="JACGWL010000821">
    <property type="protein sequence ID" value="KAK4381746.1"/>
    <property type="molecule type" value="Genomic_DNA"/>
</dbReference>
<protein>
    <recommendedName>
        <fullName evidence="3">DUF4283 domain-containing protein</fullName>
    </recommendedName>
</protein>
<accession>A0AAE1VYD9</accession>